<protein>
    <submittedName>
        <fullName evidence="1">Uncharacterized protein</fullName>
    </submittedName>
</protein>
<gene>
    <name evidence="1" type="ORF">SAMN04487942_1106</name>
</gene>
<dbReference type="OrthoDB" id="1521716at2"/>
<name>A0A1H8JR59_9FLAO</name>
<dbReference type="PANTHER" id="PTHR41339:SF1">
    <property type="entry name" value="SECRETED PROTEIN"/>
    <property type="match status" value="1"/>
</dbReference>
<dbReference type="RefSeq" id="WP_091166493.1">
    <property type="nucleotide sequence ID" value="NZ_CBCSFM010000004.1"/>
</dbReference>
<proteinExistence type="predicted"/>
<evidence type="ECO:0000313" key="2">
    <source>
        <dbReference type="Proteomes" id="UP000198657"/>
    </source>
</evidence>
<dbReference type="STRING" id="604089.SAMN04487942_1106"/>
<sequence length="427" mass="47021">MKNITQIIWIVLLIVCDVNAQQEKGIIGSSNWLNNWTEFKPNIVDYGEANQILAGSISINTKLLKRNIYVLQGDVYVTNNAVLTIEPGTKIIGDFQSKGALIITKGATLIADGLETDPIVFTSNASTKKAGDWGGIIILGDAPINKFGNYSSLNLELDPNFNTYGGTNSVGSSGIIRYVRIEFAGKRIKGNDNFSGLLLAGLGSKTIVENVMVSYCGGNSFDIFGGELNLNKMVSLRSKKDDFKFTQGTQCRIDNSLAIRSSYVSSDSDSRCVEVLGYERKEETDFSKKATVVTATNLTMVNDSENLRADIQAGLIKSAVYIGENASLLFKRSVISGFNPAVLLDSNIEINDKNLKKMQFEAMYFNNCNGNIFTENNTNNEDLESWYGQSVFFNVYSKGNNSETFIDFSNDKKPDYRLQLSKITASK</sequence>
<keyword evidence="2" id="KW-1185">Reference proteome</keyword>
<dbReference type="AlphaFoldDB" id="A0A1H8JR59"/>
<dbReference type="PANTHER" id="PTHR41339">
    <property type="entry name" value="LIPL48"/>
    <property type="match status" value="1"/>
</dbReference>
<accession>A0A1H8JR59</accession>
<reference evidence="2" key="1">
    <citation type="submission" date="2016-10" db="EMBL/GenBank/DDBJ databases">
        <authorList>
            <person name="Varghese N."/>
            <person name="Submissions S."/>
        </authorList>
    </citation>
    <scope>NUCLEOTIDE SEQUENCE [LARGE SCALE GENOMIC DNA]</scope>
    <source>
        <strain evidence="2">CGMCC 1.8704</strain>
    </source>
</reference>
<evidence type="ECO:0000313" key="1">
    <source>
        <dbReference type="EMBL" id="SEN83051.1"/>
    </source>
</evidence>
<organism evidence="1 2">
    <name type="scientific">Flavobacterium sinopsychrotolerans</name>
    <dbReference type="NCBI Taxonomy" id="604089"/>
    <lineage>
        <taxon>Bacteria</taxon>
        <taxon>Pseudomonadati</taxon>
        <taxon>Bacteroidota</taxon>
        <taxon>Flavobacteriia</taxon>
        <taxon>Flavobacteriales</taxon>
        <taxon>Flavobacteriaceae</taxon>
        <taxon>Flavobacterium</taxon>
    </lineage>
</organism>
<dbReference type="EMBL" id="FODN01000001">
    <property type="protein sequence ID" value="SEN83051.1"/>
    <property type="molecule type" value="Genomic_DNA"/>
</dbReference>
<dbReference type="Proteomes" id="UP000198657">
    <property type="component" value="Unassembled WGS sequence"/>
</dbReference>